<evidence type="ECO:0000313" key="2">
    <source>
        <dbReference type="Proteomes" id="UP001152795"/>
    </source>
</evidence>
<gene>
    <name evidence="1" type="ORF">PACLA_8A062853</name>
</gene>
<sequence length="364" mass="42431">MFSIFRLINSHYGSRAMKIARDLERKSYSIAKQKEHLSFNHELKNAKVLPKSLRFTPPVVCREGTDIMSKAGWSFLRLRIQHSHHKIKRKQDEYHDNLNILSNILSPEHLKDLQDVVKYNSDKMKDTIKTKHEQKLNSLGVIKNTEAYVDKSRWVINLSTRQLNTQETQILENGLNYAITPKRIPVPKIIASIESGIYHLSEESKATIRASVVNTLRNTEALRTTNMSKQQSHALRNLKKDKDITIVPADKGRAIVVMNTDDYDRKISDLLLDKKTYLRITDRRRNPTSKVEQDLNKLLRDIKSERSHNDNNLPQINEKLYDHLHSSSASPATFMVYLRFISQTYRFVRLPALFHFLRTIFQNT</sequence>
<name>A0A6S7LBK1_PARCT</name>
<evidence type="ECO:0000313" key="1">
    <source>
        <dbReference type="EMBL" id="CAB4035012.1"/>
    </source>
</evidence>
<organism evidence="1 2">
    <name type="scientific">Paramuricea clavata</name>
    <name type="common">Red gorgonian</name>
    <name type="synonym">Violescent sea-whip</name>
    <dbReference type="NCBI Taxonomy" id="317549"/>
    <lineage>
        <taxon>Eukaryota</taxon>
        <taxon>Metazoa</taxon>
        <taxon>Cnidaria</taxon>
        <taxon>Anthozoa</taxon>
        <taxon>Octocorallia</taxon>
        <taxon>Malacalcyonacea</taxon>
        <taxon>Plexauridae</taxon>
        <taxon>Paramuricea</taxon>
    </lineage>
</organism>
<comment type="caution">
    <text evidence="1">The sequence shown here is derived from an EMBL/GenBank/DDBJ whole genome shotgun (WGS) entry which is preliminary data.</text>
</comment>
<keyword evidence="2" id="KW-1185">Reference proteome</keyword>
<protein>
    <submittedName>
        <fullName evidence="1">Uncharacterized protein</fullName>
    </submittedName>
</protein>
<reference evidence="1" key="1">
    <citation type="submission" date="2020-04" db="EMBL/GenBank/DDBJ databases">
        <authorList>
            <person name="Alioto T."/>
            <person name="Alioto T."/>
            <person name="Gomez Garrido J."/>
        </authorList>
    </citation>
    <scope>NUCLEOTIDE SEQUENCE</scope>
    <source>
        <strain evidence="1">A484AB</strain>
    </source>
</reference>
<dbReference type="AlphaFoldDB" id="A0A6S7LBK1"/>
<dbReference type="Proteomes" id="UP001152795">
    <property type="component" value="Unassembled WGS sequence"/>
</dbReference>
<dbReference type="OrthoDB" id="6782675at2759"/>
<proteinExistence type="predicted"/>
<accession>A0A6S7LBK1</accession>
<dbReference type="EMBL" id="CACRXK020020617">
    <property type="protein sequence ID" value="CAB4035012.1"/>
    <property type="molecule type" value="Genomic_DNA"/>
</dbReference>